<name>A0ABT3WM82_9PROT</name>
<sequence length="334" mass="38089">MTDRKVGQETARIQERLPFLRRRARMVRGVRAFFEGRGYLEVETPYAVPAPGEEVHLRCFRTVLDHPDGTAEPRYLHTSPEFAMKRLVAATGLPLFQLARVWRNGERSATHMPEFTMLEWYRPGASLSSLMDETEHLLRSVLPPHLSYGEDALDLTQPFERLTMQEAFARHVGVDLLASAGDATRLAHDAGVALRNGESWEDLFFRLLLDRIEPHIGRERPTFLTHWPAEQAALAKRDPADPRVALRFELYAAGLELANAFEELTDPQEQRQRFEADRARRMQITPEQDWPLDEAFLEALADMPPTSGIALGFDRLVMLATGAPRLEEILWLPC</sequence>
<dbReference type="Gene3D" id="3.30.930.10">
    <property type="entry name" value="Bira Bifunctional Protein, Domain 2"/>
    <property type="match status" value="1"/>
</dbReference>
<organism evidence="5 6">
    <name type="scientific">Bombella pluederhausensis</name>
    <dbReference type="NCBI Taxonomy" id="2967336"/>
    <lineage>
        <taxon>Bacteria</taxon>
        <taxon>Pseudomonadati</taxon>
        <taxon>Pseudomonadota</taxon>
        <taxon>Alphaproteobacteria</taxon>
        <taxon>Acetobacterales</taxon>
        <taxon>Acetobacteraceae</taxon>
        <taxon>Bombella</taxon>
    </lineage>
</organism>
<dbReference type="EMBL" id="JANIDY010000006">
    <property type="protein sequence ID" value="MCX5618763.1"/>
    <property type="molecule type" value="Genomic_DNA"/>
</dbReference>
<feature type="domain" description="Aminoacyl-transfer RNA synthetases class-II family profile" evidence="4">
    <location>
        <begin position="23"/>
        <end position="333"/>
    </location>
</feature>
<keyword evidence="2" id="KW-0547">Nucleotide-binding</keyword>
<reference evidence="5" key="1">
    <citation type="submission" date="2022-07" db="EMBL/GenBank/DDBJ databases">
        <title>Bombella genomes.</title>
        <authorList>
            <person name="Harer L."/>
            <person name="Styblova S."/>
            <person name="Ehrmann M."/>
        </authorList>
    </citation>
    <scope>NUCLEOTIDE SEQUENCE</scope>
    <source>
        <strain evidence="5">TMW 2.2543</strain>
    </source>
</reference>
<evidence type="ECO:0000259" key="4">
    <source>
        <dbReference type="PROSITE" id="PS50862"/>
    </source>
</evidence>
<dbReference type="NCBIfam" id="TIGR00462">
    <property type="entry name" value="genX"/>
    <property type="match status" value="1"/>
</dbReference>
<protein>
    <submittedName>
        <fullName evidence="5">EF-P lysine aminoacylase EpmA</fullName>
    </submittedName>
</protein>
<evidence type="ECO:0000256" key="2">
    <source>
        <dbReference type="ARBA" id="ARBA00022741"/>
    </source>
</evidence>
<dbReference type="RefSeq" id="WP_266117288.1">
    <property type="nucleotide sequence ID" value="NZ_JANIDY010000006.1"/>
</dbReference>
<accession>A0ABT3WM82</accession>
<dbReference type="Pfam" id="PF00152">
    <property type="entry name" value="tRNA-synt_2"/>
    <property type="match status" value="1"/>
</dbReference>
<evidence type="ECO:0000256" key="3">
    <source>
        <dbReference type="ARBA" id="ARBA00022840"/>
    </source>
</evidence>
<dbReference type="InterPro" id="IPR045864">
    <property type="entry name" value="aa-tRNA-synth_II/BPL/LPL"/>
</dbReference>
<dbReference type="PANTHER" id="PTHR42918">
    <property type="entry name" value="LYSYL-TRNA SYNTHETASE"/>
    <property type="match status" value="1"/>
</dbReference>
<keyword evidence="3" id="KW-0067">ATP-binding</keyword>
<dbReference type="SUPFAM" id="SSF55681">
    <property type="entry name" value="Class II aaRS and biotin synthetases"/>
    <property type="match status" value="1"/>
</dbReference>
<keyword evidence="1" id="KW-0436">Ligase</keyword>
<dbReference type="InterPro" id="IPR004525">
    <property type="entry name" value="EpmA"/>
</dbReference>
<dbReference type="InterPro" id="IPR004364">
    <property type="entry name" value="Aa-tRNA-synt_II"/>
</dbReference>
<dbReference type="InterPro" id="IPR006195">
    <property type="entry name" value="aa-tRNA-synth_II"/>
</dbReference>
<comment type="caution">
    <text evidence="5">The sequence shown here is derived from an EMBL/GenBank/DDBJ whole genome shotgun (WGS) entry which is preliminary data.</text>
</comment>
<dbReference type="InterPro" id="IPR018149">
    <property type="entry name" value="Lys-tRNA-synth_II_C"/>
</dbReference>
<evidence type="ECO:0000256" key="1">
    <source>
        <dbReference type="ARBA" id="ARBA00022598"/>
    </source>
</evidence>
<evidence type="ECO:0000313" key="6">
    <source>
        <dbReference type="Proteomes" id="UP001165576"/>
    </source>
</evidence>
<dbReference type="Proteomes" id="UP001165576">
    <property type="component" value="Unassembled WGS sequence"/>
</dbReference>
<dbReference type="PROSITE" id="PS50862">
    <property type="entry name" value="AA_TRNA_LIGASE_II"/>
    <property type="match status" value="1"/>
</dbReference>
<dbReference type="PRINTS" id="PR00982">
    <property type="entry name" value="TRNASYNTHLYS"/>
</dbReference>
<proteinExistence type="predicted"/>
<keyword evidence="6" id="KW-1185">Reference proteome</keyword>
<gene>
    <name evidence="5" type="primary">epmA</name>
    <name evidence="5" type="ORF">NQF86_08845</name>
</gene>
<dbReference type="PANTHER" id="PTHR42918:SF6">
    <property type="entry name" value="ELONGATION FACTOR P--(R)-BETA-LYSINE LIGASE"/>
    <property type="match status" value="1"/>
</dbReference>
<dbReference type="NCBIfam" id="NF006828">
    <property type="entry name" value="PRK09350.1"/>
    <property type="match status" value="1"/>
</dbReference>
<evidence type="ECO:0000313" key="5">
    <source>
        <dbReference type="EMBL" id="MCX5618763.1"/>
    </source>
</evidence>